<proteinExistence type="predicted"/>
<evidence type="ECO:0000313" key="4">
    <source>
        <dbReference type="RefSeq" id="XP_021803116.1"/>
    </source>
</evidence>
<evidence type="ECO:0000256" key="1">
    <source>
        <dbReference type="SAM" id="SignalP"/>
    </source>
</evidence>
<evidence type="ECO:0000313" key="3">
    <source>
        <dbReference type="RefSeq" id="XP_021803115.1"/>
    </source>
</evidence>
<dbReference type="Proteomes" id="UP000515124">
    <property type="component" value="Unplaced"/>
</dbReference>
<keyword evidence="1" id="KW-0732">Signal</keyword>
<dbReference type="AlphaFoldDB" id="A0A6P5RDX7"/>
<dbReference type="GeneID" id="110747220"/>
<gene>
    <name evidence="3 4" type="primary">LOC110747220</name>
</gene>
<accession>A0A6P5RDX7</accession>
<dbReference type="RefSeq" id="XP_021803116.1">
    <property type="nucleotide sequence ID" value="XM_021947424.1"/>
</dbReference>
<protein>
    <submittedName>
        <fullName evidence="3 4">Uncharacterized protein LOC110747220 isoform X3</fullName>
    </submittedName>
</protein>
<evidence type="ECO:0000313" key="2">
    <source>
        <dbReference type="Proteomes" id="UP000515124"/>
    </source>
</evidence>
<keyword evidence="2" id="KW-1185">Reference proteome</keyword>
<sequence>MFLLLRFFLWAFCLSFRNFSRGTSKGFCCHLLVQDKEIEIKEVGYGSNQSRGATRSATPLRRCSLSKVPERSLISLSSSQQWKKKTPATDIVPQMI</sequence>
<feature type="chain" id="PRO_5044648828" evidence="1">
    <location>
        <begin position="16"/>
        <end position="96"/>
    </location>
</feature>
<feature type="signal peptide" evidence="1">
    <location>
        <begin position="1"/>
        <end position="15"/>
    </location>
</feature>
<organism evidence="2 3">
    <name type="scientific">Prunus avium</name>
    <name type="common">Cherry</name>
    <name type="synonym">Cerasus avium</name>
    <dbReference type="NCBI Taxonomy" id="42229"/>
    <lineage>
        <taxon>Eukaryota</taxon>
        <taxon>Viridiplantae</taxon>
        <taxon>Streptophyta</taxon>
        <taxon>Embryophyta</taxon>
        <taxon>Tracheophyta</taxon>
        <taxon>Spermatophyta</taxon>
        <taxon>Magnoliopsida</taxon>
        <taxon>eudicotyledons</taxon>
        <taxon>Gunneridae</taxon>
        <taxon>Pentapetalae</taxon>
        <taxon>rosids</taxon>
        <taxon>fabids</taxon>
        <taxon>Rosales</taxon>
        <taxon>Rosaceae</taxon>
        <taxon>Amygdaloideae</taxon>
        <taxon>Amygdaleae</taxon>
        <taxon>Prunus</taxon>
    </lineage>
</organism>
<name>A0A6P5RDX7_PRUAV</name>
<reference evidence="3 4" key="1">
    <citation type="submission" date="2025-04" db="UniProtKB">
        <authorList>
            <consortium name="RefSeq"/>
        </authorList>
    </citation>
    <scope>IDENTIFICATION</scope>
</reference>
<dbReference type="RefSeq" id="XP_021803115.1">
    <property type="nucleotide sequence ID" value="XM_021947423.1"/>
</dbReference>